<keyword evidence="3" id="KW-1185">Reference proteome</keyword>
<dbReference type="RefSeq" id="XP_009497142.1">
    <property type="nucleotide sequence ID" value="XM_009498867.1"/>
</dbReference>
<organism evidence="2">
    <name type="scientific">Fonticula alba</name>
    <name type="common">Slime mold</name>
    <dbReference type="NCBI Taxonomy" id="691883"/>
    <lineage>
        <taxon>Eukaryota</taxon>
        <taxon>Rotosphaerida</taxon>
        <taxon>Fonticulaceae</taxon>
        <taxon>Fonticula</taxon>
    </lineage>
</organism>
<keyword evidence="1" id="KW-0732">Signal</keyword>
<accession>A0A058Z369</accession>
<reference evidence="2" key="1">
    <citation type="submission" date="2013-04" db="EMBL/GenBank/DDBJ databases">
        <title>The Genome Sequence of Fonticula alba ATCC 38817.</title>
        <authorList>
            <consortium name="The Broad Institute Genomics Platform"/>
            <person name="Russ C."/>
            <person name="Cuomo C."/>
            <person name="Burger G."/>
            <person name="Gray M.W."/>
            <person name="Holland P.W.H."/>
            <person name="King N."/>
            <person name="Lang F.B.F."/>
            <person name="Roger A.J."/>
            <person name="Ruiz-Trillo I."/>
            <person name="Brown M."/>
            <person name="Walker B."/>
            <person name="Young S."/>
            <person name="Zeng Q."/>
            <person name="Gargeya S."/>
            <person name="Fitzgerald M."/>
            <person name="Haas B."/>
            <person name="Abouelleil A."/>
            <person name="Allen A.W."/>
            <person name="Alvarado L."/>
            <person name="Arachchi H.M."/>
            <person name="Berlin A.M."/>
            <person name="Chapman S.B."/>
            <person name="Gainer-Dewar J."/>
            <person name="Goldberg J."/>
            <person name="Griggs A."/>
            <person name="Gujja S."/>
            <person name="Hansen M."/>
            <person name="Howarth C."/>
            <person name="Imamovic A."/>
            <person name="Ireland A."/>
            <person name="Larimer J."/>
            <person name="McCowan C."/>
            <person name="Murphy C."/>
            <person name="Pearson M."/>
            <person name="Poon T.W."/>
            <person name="Priest M."/>
            <person name="Roberts A."/>
            <person name="Saif S."/>
            <person name="Shea T."/>
            <person name="Sisk P."/>
            <person name="Sykes S."/>
            <person name="Wortman J."/>
            <person name="Nusbaum C."/>
            <person name="Birren B."/>
        </authorList>
    </citation>
    <scope>NUCLEOTIDE SEQUENCE [LARGE SCALE GENOMIC DNA]</scope>
    <source>
        <strain evidence="2">ATCC 38817</strain>
    </source>
</reference>
<feature type="chain" id="PRO_5001571706" description="Glycosyltransferase 2-like domain-containing protein" evidence="1">
    <location>
        <begin position="18"/>
        <end position="691"/>
    </location>
</feature>
<evidence type="ECO:0000313" key="2">
    <source>
        <dbReference type="EMBL" id="KCV68710.1"/>
    </source>
</evidence>
<dbReference type="EMBL" id="KB932208">
    <property type="protein sequence ID" value="KCV68710.1"/>
    <property type="molecule type" value="Genomic_DNA"/>
</dbReference>
<dbReference type="OrthoDB" id="2526284at2759"/>
<evidence type="ECO:0000256" key="1">
    <source>
        <dbReference type="SAM" id="SignalP"/>
    </source>
</evidence>
<evidence type="ECO:0000313" key="3">
    <source>
        <dbReference type="Proteomes" id="UP000030693"/>
    </source>
</evidence>
<dbReference type="Proteomes" id="UP000030693">
    <property type="component" value="Unassembled WGS sequence"/>
</dbReference>
<evidence type="ECO:0008006" key="4">
    <source>
        <dbReference type="Google" id="ProtNLM"/>
    </source>
</evidence>
<dbReference type="AlphaFoldDB" id="A0A058Z369"/>
<name>A0A058Z369_FONAL</name>
<dbReference type="PROSITE" id="PS51257">
    <property type="entry name" value="PROKAR_LIPOPROTEIN"/>
    <property type="match status" value="1"/>
</dbReference>
<gene>
    <name evidence="2" type="ORF">H696_04998</name>
</gene>
<sequence>MFLRGLALCPLLGLVWLACRNRLPEWEPPATTAPLVAEPSPAGPTPGTYARPLGLCTVIRNEAANIDDWIRHSLEVLQAGLAPDTPAIVLLDDHSSDDIERVLGLWEAQAPGLLRRLPLTSEAALLGAVRPEEQAALRPLLRPLLEGCPPVEDARPAEGRACQVAAQDFCLEASRTVWRWQWVGLIDVDEFIVFDQETPRASLWGLLEGIVDRAMGASSAPDLAVALAWKSAGGAGWLDRQTHGLSRFTARHADPWELDARARRVRASSHADSSRLGELGYHPQVAGELFKLKSFVRWAGAGAGAGTAIHAGRCGGHILKGPTILTDGQPLRSCGDPEHCLIEGCGVRAPMALDAGPGTSLRLVHLRTRSLADFEEKSLRPVVQGFAGRKARHLAATARLLHPSSEGPPRNVTPDEVPQVSFDIWRLLGSGPVVDLQLLAMGMAVANTGHTPGRVTVVGGDPLARFVAQWLLHHSGWPMPGAQEAIHKHRQACRMEAFAGLCSPLRYPSSVWPAGPETLLPCPSEASLQAWLQEEGHDVVLVHPFSRSTLKHSMALGSLEHTHRLSGRPLDALAHLAWGRCTLDWLGRVADRRLVWWDIEPLVQGLRRDDAPASRARMVLQAVRHLSSQLGPSHHLHLHIDAQVAGDILRQTLLQAPQLEEGILAERSPFVADAMHLAEAIFAMLDELTDG</sequence>
<proteinExistence type="predicted"/>
<protein>
    <recommendedName>
        <fullName evidence="4">Glycosyltransferase 2-like domain-containing protein</fullName>
    </recommendedName>
</protein>
<dbReference type="GeneID" id="20529723"/>
<feature type="signal peptide" evidence="1">
    <location>
        <begin position="1"/>
        <end position="17"/>
    </location>
</feature>